<gene>
    <name evidence="2" type="ORF">FSW04_01665</name>
</gene>
<evidence type="ECO:0000313" key="3">
    <source>
        <dbReference type="Proteomes" id="UP000321805"/>
    </source>
</evidence>
<organism evidence="2 3">
    <name type="scientific">Baekduia soli</name>
    <dbReference type="NCBI Taxonomy" id="496014"/>
    <lineage>
        <taxon>Bacteria</taxon>
        <taxon>Bacillati</taxon>
        <taxon>Actinomycetota</taxon>
        <taxon>Thermoleophilia</taxon>
        <taxon>Solirubrobacterales</taxon>
        <taxon>Baekduiaceae</taxon>
        <taxon>Baekduia</taxon>
    </lineage>
</organism>
<feature type="domain" description="HTH marR-type" evidence="1">
    <location>
        <begin position="5"/>
        <end position="134"/>
    </location>
</feature>
<dbReference type="GO" id="GO:0006950">
    <property type="term" value="P:response to stress"/>
    <property type="evidence" value="ECO:0007669"/>
    <property type="project" value="TreeGrafter"/>
</dbReference>
<reference evidence="2 3" key="1">
    <citation type="journal article" date="2018" name="J. Microbiol.">
        <title>Baekduia soli gen. nov., sp. nov., a novel bacterium isolated from the soil of Baekdu Mountain and proposal of a novel family name, Baekduiaceae fam. nov.</title>
        <authorList>
            <person name="An D.S."/>
            <person name="Siddiqi M.Z."/>
            <person name="Kim K.H."/>
            <person name="Yu H.S."/>
            <person name="Im W.T."/>
        </authorList>
    </citation>
    <scope>NUCLEOTIDE SEQUENCE [LARGE SCALE GENOMIC DNA]</scope>
    <source>
        <strain evidence="2 3">BR7-21</strain>
    </source>
</reference>
<dbReference type="Proteomes" id="UP000321805">
    <property type="component" value="Chromosome"/>
</dbReference>
<dbReference type="InterPro" id="IPR000835">
    <property type="entry name" value="HTH_MarR-typ"/>
</dbReference>
<dbReference type="AlphaFoldDB" id="A0A5B8U0C7"/>
<dbReference type="InterPro" id="IPR039422">
    <property type="entry name" value="MarR/SlyA-like"/>
</dbReference>
<dbReference type="InterPro" id="IPR036390">
    <property type="entry name" value="WH_DNA-bd_sf"/>
</dbReference>
<dbReference type="KEGG" id="bsol:FSW04_01665"/>
<protein>
    <submittedName>
        <fullName evidence="2">Winged helix-turn-helix transcriptional regulator</fullName>
    </submittedName>
</protein>
<dbReference type="OrthoDB" id="9807800at2"/>
<dbReference type="InterPro" id="IPR036388">
    <property type="entry name" value="WH-like_DNA-bd_sf"/>
</dbReference>
<dbReference type="SMART" id="SM00347">
    <property type="entry name" value="HTH_MARR"/>
    <property type="match status" value="1"/>
</dbReference>
<dbReference type="GO" id="GO:0003700">
    <property type="term" value="F:DNA-binding transcription factor activity"/>
    <property type="evidence" value="ECO:0007669"/>
    <property type="project" value="InterPro"/>
</dbReference>
<dbReference type="EMBL" id="CP042430">
    <property type="protein sequence ID" value="QEC46412.1"/>
    <property type="molecule type" value="Genomic_DNA"/>
</dbReference>
<dbReference type="Gene3D" id="1.10.10.10">
    <property type="entry name" value="Winged helix-like DNA-binding domain superfamily/Winged helix DNA-binding domain"/>
    <property type="match status" value="1"/>
</dbReference>
<sequence>MTAPTDEEYRRLLAFRTELRRFIRWSETAAADAGLTPALHQLLLAIRGHDDATGPATIGSVAEALLVRHHTAVELAQRAEQEGLIVRRRDEDDQRRVLLALTRRGAARLDRLSEMHLEQIGGLAERLTAVTARR</sequence>
<dbReference type="SUPFAM" id="SSF46785">
    <property type="entry name" value="Winged helix' DNA-binding domain"/>
    <property type="match status" value="1"/>
</dbReference>
<dbReference type="RefSeq" id="WP_146915588.1">
    <property type="nucleotide sequence ID" value="NZ_CP042430.1"/>
</dbReference>
<keyword evidence="3" id="KW-1185">Reference proteome</keyword>
<dbReference type="Pfam" id="PF12802">
    <property type="entry name" value="MarR_2"/>
    <property type="match status" value="1"/>
</dbReference>
<dbReference type="PANTHER" id="PTHR33164:SF43">
    <property type="entry name" value="HTH-TYPE TRANSCRIPTIONAL REPRESSOR YETL"/>
    <property type="match status" value="1"/>
</dbReference>
<dbReference type="PANTHER" id="PTHR33164">
    <property type="entry name" value="TRANSCRIPTIONAL REGULATOR, MARR FAMILY"/>
    <property type="match status" value="1"/>
</dbReference>
<dbReference type="PROSITE" id="PS50995">
    <property type="entry name" value="HTH_MARR_2"/>
    <property type="match status" value="1"/>
</dbReference>
<evidence type="ECO:0000313" key="2">
    <source>
        <dbReference type="EMBL" id="QEC46412.1"/>
    </source>
</evidence>
<accession>A0A5B8U0C7</accession>
<name>A0A5B8U0C7_9ACTN</name>
<proteinExistence type="predicted"/>
<evidence type="ECO:0000259" key="1">
    <source>
        <dbReference type="PROSITE" id="PS50995"/>
    </source>
</evidence>